<proteinExistence type="predicted"/>
<sequence length="213" mass="24786">MCLSTNDRSFYICNPITREILELRKTPFHLPKNYHYWRGQSGFAFDVTTRTFKVVYTLVCGYDGYICTTVYMYTLGSGTWRAVEFVPLLFALDPTLLRFDDQFAIWVRKDYRRANFWTQQHFIKTETLGPLRSVPLKMFRMMKNGSVLLQGGDVLGYYDLEKKEFQPMQGFEGLKLLLTGGSLASPARIARDCWCRNSLHGRKCLTLKLGLHF</sequence>
<dbReference type="SUPFAM" id="SSF50965">
    <property type="entry name" value="Galactose oxidase, central domain"/>
    <property type="match status" value="1"/>
</dbReference>
<comment type="caution">
    <text evidence="1">The sequence shown here is derived from an EMBL/GenBank/DDBJ whole genome shotgun (WGS) entry which is preliminary data.</text>
</comment>
<dbReference type="EMBL" id="JADFTS010000002">
    <property type="protein sequence ID" value="KAF9620603.1"/>
    <property type="molecule type" value="Genomic_DNA"/>
</dbReference>
<keyword evidence="2" id="KW-1185">Reference proteome</keyword>
<protein>
    <recommendedName>
        <fullName evidence="3">F-box protein</fullName>
    </recommendedName>
</protein>
<evidence type="ECO:0000313" key="1">
    <source>
        <dbReference type="EMBL" id="KAF9620603.1"/>
    </source>
</evidence>
<dbReference type="AlphaFoldDB" id="A0A835M5N8"/>
<reference evidence="1 2" key="1">
    <citation type="submission" date="2020-10" db="EMBL/GenBank/DDBJ databases">
        <title>The Coptis chinensis genome and diversification of protoberbering-type alkaloids.</title>
        <authorList>
            <person name="Wang B."/>
            <person name="Shu S."/>
            <person name="Song C."/>
            <person name="Liu Y."/>
        </authorList>
    </citation>
    <scope>NUCLEOTIDE SEQUENCE [LARGE SCALE GENOMIC DNA]</scope>
    <source>
        <strain evidence="1">HL-2020</strain>
        <tissue evidence="1">Leaf</tissue>
    </source>
</reference>
<dbReference type="InterPro" id="IPR011043">
    <property type="entry name" value="Gal_Oxase/kelch_b-propeller"/>
</dbReference>
<gene>
    <name evidence="1" type="ORF">IFM89_013629</name>
</gene>
<evidence type="ECO:0008006" key="3">
    <source>
        <dbReference type="Google" id="ProtNLM"/>
    </source>
</evidence>
<name>A0A835M5N8_9MAGN</name>
<dbReference type="Proteomes" id="UP000631114">
    <property type="component" value="Unassembled WGS sequence"/>
</dbReference>
<evidence type="ECO:0000313" key="2">
    <source>
        <dbReference type="Proteomes" id="UP000631114"/>
    </source>
</evidence>
<accession>A0A835M5N8</accession>
<organism evidence="1 2">
    <name type="scientific">Coptis chinensis</name>
    <dbReference type="NCBI Taxonomy" id="261450"/>
    <lineage>
        <taxon>Eukaryota</taxon>
        <taxon>Viridiplantae</taxon>
        <taxon>Streptophyta</taxon>
        <taxon>Embryophyta</taxon>
        <taxon>Tracheophyta</taxon>
        <taxon>Spermatophyta</taxon>
        <taxon>Magnoliopsida</taxon>
        <taxon>Ranunculales</taxon>
        <taxon>Ranunculaceae</taxon>
        <taxon>Coptidoideae</taxon>
        <taxon>Coptis</taxon>
    </lineage>
</organism>